<dbReference type="GO" id="GO:0009086">
    <property type="term" value="P:methionine biosynthetic process"/>
    <property type="evidence" value="ECO:0007669"/>
    <property type="project" value="UniProtKB-KW"/>
</dbReference>
<evidence type="ECO:0000256" key="6">
    <source>
        <dbReference type="ARBA" id="ARBA00023065"/>
    </source>
</evidence>
<evidence type="ECO:0000256" key="12">
    <source>
        <dbReference type="PROSITE-ProRule" id="PRU00703"/>
    </source>
</evidence>
<dbReference type="AlphaFoldDB" id="A0A811TBB0"/>
<feature type="transmembrane region" description="Helical" evidence="13">
    <location>
        <begin position="210"/>
        <end position="229"/>
    </location>
</feature>
<dbReference type="Gene3D" id="3.10.580.10">
    <property type="entry name" value="CBS-domain"/>
    <property type="match status" value="1"/>
</dbReference>
<evidence type="ECO:0000313" key="15">
    <source>
        <dbReference type="EMBL" id="CAD6492759.1"/>
    </source>
</evidence>
<proteinExistence type="predicted"/>
<evidence type="ECO:0000256" key="2">
    <source>
        <dbReference type="ARBA" id="ARBA00022448"/>
    </source>
</evidence>
<dbReference type="PRINTS" id="PR00762">
    <property type="entry name" value="CLCHANNEL"/>
</dbReference>
<keyword evidence="5 13" id="KW-1133">Transmembrane helix</keyword>
<keyword evidence="8" id="KW-0486">Methionine biosynthesis</keyword>
<keyword evidence="10" id="KW-0868">Chloride</keyword>
<feature type="transmembrane region" description="Helical" evidence="13">
    <location>
        <begin position="382"/>
        <end position="405"/>
    </location>
</feature>
<dbReference type="Pfam" id="PF00654">
    <property type="entry name" value="Voltage_CLC"/>
    <property type="match status" value="1"/>
</dbReference>
<feature type="domain" description="CBS" evidence="14">
    <location>
        <begin position="466"/>
        <end position="521"/>
    </location>
</feature>
<evidence type="ECO:0000256" key="3">
    <source>
        <dbReference type="ARBA" id="ARBA00022605"/>
    </source>
</evidence>
<evidence type="ECO:0000256" key="13">
    <source>
        <dbReference type="SAM" id="Phobius"/>
    </source>
</evidence>
<comment type="subcellular location">
    <subcellularLocation>
        <location evidence="1">Membrane</location>
        <topology evidence="1">Multi-pass membrane protein</topology>
    </subcellularLocation>
</comment>
<evidence type="ECO:0000313" key="16">
    <source>
        <dbReference type="Proteomes" id="UP000603056"/>
    </source>
</evidence>
<feature type="transmembrane region" description="Helical" evidence="13">
    <location>
        <begin position="78"/>
        <end position="99"/>
    </location>
</feature>
<accession>A0A811TBB0</accession>
<dbReference type="FunFam" id="1.10.3080.10:FF:000018">
    <property type="entry name" value="Chloride transporter, ClC family"/>
    <property type="match status" value="1"/>
</dbReference>
<dbReference type="InterPro" id="IPR046342">
    <property type="entry name" value="CBS_dom_sf"/>
</dbReference>
<feature type="transmembrane region" description="Helical" evidence="13">
    <location>
        <begin position="173"/>
        <end position="198"/>
    </location>
</feature>
<dbReference type="PANTHER" id="PTHR43427:SF6">
    <property type="entry name" value="CHLORIDE CHANNEL PROTEIN CLC-E"/>
    <property type="match status" value="1"/>
</dbReference>
<dbReference type="Gene3D" id="1.10.3080.10">
    <property type="entry name" value="Clc chloride channel"/>
    <property type="match status" value="1"/>
</dbReference>
<evidence type="ECO:0000256" key="4">
    <source>
        <dbReference type="ARBA" id="ARBA00022692"/>
    </source>
</evidence>
<keyword evidence="9" id="KW-0869">Chloride channel</keyword>
<keyword evidence="4 13" id="KW-0812">Transmembrane</keyword>
<evidence type="ECO:0000256" key="11">
    <source>
        <dbReference type="ARBA" id="ARBA00023303"/>
    </source>
</evidence>
<feature type="transmembrane region" description="Helical" evidence="13">
    <location>
        <begin position="20"/>
        <end position="42"/>
    </location>
</feature>
<evidence type="ECO:0000256" key="7">
    <source>
        <dbReference type="ARBA" id="ARBA00023136"/>
    </source>
</evidence>
<keyword evidence="3" id="KW-0028">Amino-acid biosynthesis</keyword>
<evidence type="ECO:0000256" key="9">
    <source>
        <dbReference type="ARBA" id="ARBA00023173"/>
    </source>
</evidence>
<protein>
    <submittedName>
        <fullName evidence="15">Voltage-gated ClC-type chloride channel ClcB</fullName>
    </submittedName>
</protein>
<sequence length="587" mass="63146">MIHSIKRFFETAQLKQLHMWTLYGIVIGIVAGLGAVAFYTALSIITHLTLGGIAGYYPASAGGESSLFFEAASSPNRLLLLFIPAVGGLITGIIIYTFAPEAEGHGTDAVIEAYNQNRGIIRHRVPIIKTIASAITIGTGGSAGREGPIAQIGAGFGSAFADYLSLSDRDRRIMLICGTAAGIGSIFRAPFGGVLFALEVLYQRDMETEGIVPAFVSSTIAYSVFTYFFGWGSLFNTPDFMFSHPLELLFYSILGGVCAYVGIVYIKTFYGVRDYIFKPLRVKNHYKPAIGGLLLGIMAYFYPDVLSTGYGLIQSAINGELLISAMLFLVVLKILATSFTISSGGSGGVFAPSLVIGAMVGGAFGIGADILFPTLISQPESYVLVGMTAMLAGVAKVPIAGIVMVSELTGSYHLLAPLMVASTTAYILTGTKTIYEKQAPSRADSPAHRRELTVNILETSSVGKAMNKDVITITPDKSVHLVLDLIRTRGHTGYPVMKNHELVGIVTFEDAEKTPFDEREKRTVGEIMTEKLVTATPDETLEIAHHKLIEHHIGRLPVVSKDNPTMLLGILTRSDIIRMHAKLSSEQ</sequence>
<gene>
    <name evidence="15" type="primary">clcB</name>
    <name evidence="15" type="ORF">FFODKBPE_00363</name>
</gene>
<dbReference type="GO" id="GO:0005254">
    <property type="term" value="F:chloride channel activity"/>
    <property type="evidence" value="ECO:0007669"/>
    <property type="project" value="UniProtKB-KW"/>
</dbReference>
<dbReference type="EMBL" id="CAJHIP010000011">
    <property type="protein sequence ID" value="CAD6492759.1"/>
    <property type="molecule type" value="Genomic_DNA"/>
</dbReference>
<keyword evidence="2" id="KW-0813">Transport</keyword>
<dbReference type="Proteomes" id="UP000603056">
    <property type="component" value="Unassembled WGS sequence"/>
</dbReference>
<feature type="transmembrane region" description="Helical" evidence="13">
    <location>
        <begin position="322"/>
        <end position="342"/>
    </location>
</feature>
<feature type="transmembrane region" description="Helical" evidence="13">
    <location>
        <begin position="354"/>
        <end position="376"/>
    </location>
</feature>
<feature type="domain" description="CBS" evidence="14">
    <location>
        <begin position="528"/>
        <end position="586"/>
    </location>
</feature>
<dbReference type="GO" id="GO:0034707">
    <property type="term" value="C:chloride channel complex"/>
    <property type="evidence" value="ECO:0007669"/>
    <property type="project" value="UniProtKB-KW"/>
</dbReference>
<dbReference type="PROSITE" id="PS51371">
    <property type="entry name" value="CBS"/>
    <property type="match status" value="2"/>
</dbReference>
<dbReference type="SUPFAM" id="SSF54631">
    <property type="entry name" value="CBS-domain pair"/>
    <property type="match status" value="1"/>
</dbReference>
<evidence type="ECO:0000256" key="5">
    <source>
        <dbReference type="ARBA" id="ARBA00022989"/>
    </source>
</evidence>
<dbReference type="InterPro" id="IPR000644">
    <property type="entry name" value="CBS_dom"/>
</dbReference>
<evidence type="ECO:0000259" key="14">
    <source>
        <dbReference type="PROSITE" id="PS51371"/>
    </source>
</evidence>
<evidence type="ECO:0000256" key="1">
    <source>
        <dbReference type="ARBA" id="ARBA00004141"/>
    </source>
</evidence>
<dbReference type="InterPro" id="IPR014743">
    <property type="entry name" value="Cl-channel_core"/>
</dbReference>
<dbReference type="InterPro" id="IPR001807">
    <property type="entry name" value="ClC"/>
</dbReference>
<feature type="transmembrane region" description="Helical" evidence="13">
    <location>
        <begin position="249"/>
        <end position="272"/>
    </location>
</feature>
<evidence type="ECO:0000256" key="8">
    <source>
        <dbReference type="ARBA" id="ARBA00023167"/>
    </source>
</evidence>
<dbReference type="CDD" id="cd00400">
    <property type="entry name" value="Voltage_gated_ClC"/>
    <property type="match status" value="1"/>
</dbReference>
<keyword evidence="6" id="KW-0406">Ion transport</keyword>
<organism evidence="15 16">
    <name type="scientific">Candidatus Argoarchaeum ethanivorans</name>
    <dbReference type="NCBI Taxonomy" id="2608793"/>
    <lineage>
        <taxon>Archaea</taxon>
        <taxon>Methanobacteriati</taxon>
        <taxon>Methanobacteriota</taxon>
        <taxon>Stenosarchaea group</taxon>
        <taxon>Methanomicrobia</taxon>
        <taxon>Methanosarcinales</taxon>
        <taxon>Methanosarcinales incertae sedis</taxon>
        <taxon>GOM Arc I cluster</taxon>
        <taxon>Candidatus Argoarchaeum</taxon>
    </lineage>
</organism>
<keyword evidence="12" id="KW-0129">CBS domain</keyword>
<comment type="caution">
    <text evidence="15">The sequence shown here is derived from an EMBL/GenBank/DDBJ whole genome shotgun (WGS) entry which is preliminary data.</text>
</comment>
<dbReference type="Pfam" id="PF00571">
    <property type="entry name" value="CBS"/>
    <property type="match status" value="2"/>
</dbReference>
<dbReference type="InterPro" id="IPR050368">
    <property type="entry name" value="ClC-type_chloride_channel"/>
</dbReference>
<reference evidence="15" key="1">
    <citation type="submission" date="2020-10" db="EMBL/GenBank/DDBJ databases">
        <authorList>
            <person name="Hahn C.J."/>
            <person name="Laso-Perez R."/>
            <person name="Vulcano F."/>
            <person name="Vaziourakis K.-M."/>
            <person name="Stokke R."/>
            <person name="Steen I.H."/>
            <person name="Teske A."/>
            <person name="Boetius A."/>
            <person name="Liebeke M."/>
            <person name="Amann R."/>
            <person name="Knittel K."/>
        </authorList>
    </citation>
    <scope>NUCLEOTIDE SEQUENCE</scope>
    <source>
        <strain evidence="15">Gfbio:e3339647-f889-4370-9287-4fb5cb688e4c:AG394J04_GoMArc1</strain>
    </source>
</reference>
<dbReference type="SUPFAM" id="SSF81340">
    <property type="entry name" value="Clc chloride channel"/>
    <property type="match status" value="1"/>
</dbReference>
<feature type="transmembrane region" description="Helical" evidence="13">
    <location>
        <begin position="284"/>
        <end position="302"/>
    </location>
</feature>
<name>A0A811TBB0_9EURY</name>
<evidence type="ECO:0000256" key="10">
    <source>
        <dbReference type="ARBA" id="ARBA00023214"/>
    </source>
</evidence>
<keyword evidence="7 13" id="KW-0472">Membrane</keyword>
<dbReference type="SMART" id="SM00116">
    <property type="entry name" value="CBS"/>
    <property type="match status" value="2"/>
</dbReference>
<keyword evidence="11" id="KW-0407">Ion channel</keyword>
<dbReference type="PANTHER" id="PTHR43427">
    <property type="entry name" value="CHLORIDE CHANNEL PROTEIN CLC-E"/>
    <property type="match status" value="1"/>
</dbReference>